<dbReference type="InterPro" id="IPR051796">
    <property type="entry name" value="ISF_SsuE-like"/>
</dbReference>
<dbReference type="SUPFAM" id="SSF52218">
    <property type="entry name" value="Flavoproteins"/>
    <property type="match status" value="1"/>
</dbReference>
<dbReference type="InterPro" id="IPR005025">
    <property type="entry name" value="FMN_Rdtase-like_dom"/>
</dbReference>
<keyword evidence="5" id="KW-1185">Reference proteome</keyword>
<dbReference type="PANTHER" id="PTHR43278">
    <property type="entry name" value="NAD(P)H-DEPENDENT FMN-CONTAINING OXIDOREDUCTASE YWQN-RELATED"/>
    <property type="match status" value="1"/>
</dbReference>
<evidence type="ECO:0000256" key="1">
    <source>
        <dbReference type="ARBA" id="ARBA00022630"/>
    </source>
</evidence>
<evidence type="ECO:0000313" key="4">
    <source>
        <dbReference type="EMBL" id="CAL2105092.1"/>
    </source>
</evidence>
<keyword evidence="1" id="KW-0285">Flavoprotein</keyword>
<evidence type="ECO:0000256" key="2">
    <source>
        <dbReference type="ARBA" id="ARBA00022643"/>
    </source>
</evidence>
<comment type="caution">
    <text evidence="4">The sequence shown here is derived from an EMBL/GenBank/DDBJ whole genome shotgun (WGS) entry which is preliminary data.</text>
</comment>
<dbReference type="InterPro" id="IPR029039">
    <property type="entry name" value="Flavoprotein-like_sf"/>
</dbReference>
<feature type="domain" description="NADPH-dependent FMN reductase-like" evidence="3">
    <location>
        <begin position="3"/>
        <end position="148"/>
    </location>
</feature>
<keyword evidence="2" id="KW-0288">FMN</keyword>
<dbReference type="PANTHER" id="PTHR43278:SF4">
    <property type="entry name" value="NAD(P)H-DEPENDENT FMN-CONTAINING OXIDOREDUCTASE YWQN-RELATED"/>
    <property type="match status" value="1"/>
</dbReference>
<dbReference type="Proteomes" id="UP001497602">
    <property type="component" value="Unassembled WGS sequence"/>
</dbReference>
<gene>
    <name evidence="4" type="ORF">T190115A13A_120087</name>
</gene>
<dbReference type="Pfam" id="PF03358">
    <property type="entry name" value="FMN_red"/>
    <property type="match status" value="1"/>
</dbReference>
<dbReference type="RefSeq" id="WP_348736888.1">
    <property type="nucleotide sequence ID" value="NZ_CAXJRC010000003.1"/>
</dbReference>
<sequence length="169" mass="19421">MKKTVIIQGSSKSYGNTYKVVSYLNKDNNFDIIDLKTKSIGAFDYEFKNATDDFIPLMEHIIANYDTIIFATPVYWYSMSGTLKIFFDRLSDLLHFKKELGRQLRGKNMGMISNSGANDLKDGFTMPFKESANYLGMNYLGDTHVWFTEDGTEIDTKAIQQINKFKELI</sequence>
<accession>A0ABM9PHL9</accession>
<reference evidence="4 5" key="1">
    <citation type="submission" date="2024-05" db="EMBL/GenBank/DDBJ databases">
        <authorList>
            <person name="Duchaud E."/>
        </authorList>
    </citation>
    <scope>NUCLEOTIDE SEQUENCE [LARGE SCALE GENOMIC DNA]</scope>
    <source>
        <strain evidence="4">Ena-SAMPLE-TAB-13-05-2024-13:56:06:370-140305</strain>
    </source>
</reference>
<dbReference type="EMBL" id="CAXJRC010000003">
    <property type="protein sequence ID" value="CAL2105092.1"/>
    <property type="molecule type" value="Genomic_DNA"/>
</dbReference>
<organism evidence="4 5">
    <name type="scientific">Tenacibaculum vairaonense</name>
    <dbReference type="NCBI Taxonomy" id="3137860"/>
    <lineage>
        <taxon>Bacteria</taxon>
        <taxon>Pseudomonadati</taxon>
        <taxon>Bacteroidota</taxon>
        <taxon>Flavobacteriia</taxon>
        <taxon>Flavobacteriales</taxon>
        <taxon>Flavobacteriaceae</taxon>
        <taxon>Tenacibaculum</taxon>
    </lineage>
</organism>
<dbReference type="Gene3D" id="3.40.50.360">
    <property type="match status" value="1"/>
</dbReference>
<evidence type="ECO:0000313" key="5">
    <source>
        <dbReference type="Proteomes" id="UP001497602"/>
    </source>
</evidence>
<evidence type="ECO:0000259" key="3">
    <source>
        <dbReference type="Pfam" id="PF03358"/>
    </source>
</evidence>
<name>A0ABM9PHL9_9FLAO</name>
<proteinExistence type="predicted"/>
<protein>
    <submittedName>
        <fullName evidence="4">Multimeric flavodoxin WrbA</fullName>
    </submittedName>
</protein>